<accession>A0A565BJ04</accession>
<dbReference type="EMBL" id="CABITT030000004">
    <property type="protein sequence ID" value="VVB01337.1"/>
    <property type="molecule type" value="Genomic_DNA"/>
</dbReference>
<keyword evidence="2" id="KW-1185">Reference proteome</keyword>
<dbReference type="Proteomes" id="UP000489600">
    <property type="component" value="Unassembled WGS sequence"/>
</dbReference>
<comment type="caution">
    <text evidence="1">The sequence shown here is derived from an EMBL/GenBank/DDBJ whole genome shotgun (WGS) entry which is preliminary data.</text>
</comment>
<proteinExistence type="predicted"/>
<dbReference type="OrthoDB" id="1098875at2759"/>
<evidence type="ECO:0000313" key="2">
    <source>
        <dbReference type="Proteomes" id="UP000489600"/>
    </source>
</evidence>
<sequence>MLVLKCWVEGCTWRVRATPIGDSTQFTIRVYILDHSCSYTERSVRARQATPEILARLYVDYVGGVDSKVLPKHVGEALNKRFSIKIIHT</sequence>
<protein>
    <recommendedName>
        <fullName evidence="3">Transposase MuDR plant domain-containing protein</fullName>
    </recommendedName>
</protein>
<evidence type="ECO:0000313" key="1">
    <source>
        <dbReference type="EMBL" id="VVB01337.1"/>
    </source>
</evidence>
<evidence type="ECO:0008006" key="3">
    <source>
        <dbReference type="Google" id="ProtNLM"/>
    </source>
</evidence>
<name>A0A565BJ04_9BRAS</name>
<dbReference type="AlphaFoldDB" id="A0A565BJ04"/>
<organism evidence="1 2">
    <name type="scientific">Arabis nemorensis</name>
    <dbReference type="NCBI Taxonomy" id="586526"/>
    <lineage>
        <taxon>Eukaryota</taxon>
        <taxon>Viridiplantae</taxon>
        <taxon>Streptophyta</taxon>
        <taxon>Embryophyta</taxon>
        <taxon>Tracheophyta</taxon>
        <taxon>Spermatophyta</taxon>
        <taxon>Magnoliopsida</taxon>
        <taxon>eudicotyledons</taxon>
        <taxon>Gunneridae</taxon>
        <taxon>Pentapetalae</taxon>
        <taxon>rosids</taxon>
        <taxon>malvids</taxon>
        <taxon>Brassicales</taxon>
        <taxon>Brassicaceae</taxon>
        <taxon>Arabideae</taxon>
        <taxon>Arabis</taxon>
    </lineage>
</organism>
<gene>
    <name evidence="1" type="ORF">ANE_LOCUS11781</name>
</gene>
<reference evidence="1" key="1">
    <citation type="submission" date="2019-07" db="EMBL/GenBank/DDBJ databases">
        <authorList>
            <person name="Dittberner H."/>
        </authorList>
    </citation>
    <scope>NUCLEOTIDE SEQUENCE [LARGE SCALE GENOMIC DNA]</scope>
</reference>